<dbReference type="SFLD" id="SFLDG00358">
    <property type="entry name" value="Main_(cytGST)"/>
    <property type="match status" value="1"/>
</dbReference>
<feature type="domain" description="GST N-terminal" evidence="2">
    <location>
        <begin position="1"/>
        <end position="78"/>
    </location>
</feature>
<sequence length="250" mass="26600">MKLYSAELSPFASRPRVAIYAKNLPVEIMAHPGDLKSAEYLAINPMGKLPALVLDDGTVIPESDTIVEYLADAFPEAKLRATKPADIARGRLIARVAELYVMASGGALFGQMNPATRDAAVVADAFEKLESGLEHLNVFMTEDKYAVGDEITTADCALVPMLMFVGCSAWCSARGSAGQAHQGRRLLGPRAAGAGRGQGAGRDAGRIGRPPSGLSLPARASRDRLFQGAGLCRLAPFIQKPQRRKDTPPL</sequence>
<dbReference type="InterPro" id="IPR036282">
    <property type="entry name" value="Glutathione-S-Trfase_C_sf"/>
</dbReference>
<dbReference type="Gene3D" id="3.40.30.10">
    <property type="entry name" value="Glutaredoxin"/>
    <property type="match status" value="1"/>
</dbReference>
<dbReference type="SUPFAM" id="SSF52833">
    <property type="entry name" value="Thioredoxin-like"/>
    <property type="match status" value="1"/>
</dbReference>
<evidence type="ECO:0000259" key="2">
    <source>
        <dbReference type="PROSITE" id="PS50404"/>
    </source>
</evidence>
<dbReference type="AlphaFoldDB" id="A0A974P3N0"/>
<dbReference type="InterPro" id="IPR050983">
    <property type="entry name" value="GST_Omega/HSP26"/>
</dbReference>
<dbReference type="PANTHER" id="PTHR43968">
    <property type="match status" value="1"/>
</dbReference>
<organism evidence="3">
    <name type="scientific">Phenylobacterium glaciei</name>
    <dbReference type="NCBI Taxonomy" id="2803784"/>
    <lineage>
        <taxon>Bacteria</taxon>
        <taxon>Pseudomonadati</taxon>
        <taxon>Pseudomonadota</taxon>
        <taxon>Alphaproteobacteria</taxon>
        <taxon>Caulobacterales</taxon>
        <taxon>Caulobacteraceae</taxon>
        <taxon>Phenylobacterium</taxon>
    </lineage>
</organism>
<name>A0A974P3N0_9CAUL</name>
<protein>
    <submittedName>
        <fullName evidence="3">Glutathione S-transferase family protein</fullName>
    </submittedName>
</protein>
<dbReference type="PROSITE" id="PS50404">
    <property type="entry name" value="GST_NTER"/>
    <property type="match status" value="1"/>
</dbReference>
<dbReference type="GO" id="GO:0005737">
    <property type="term" value="C:cytoplasm"/>
    <property type="evidence" value="ECO:0007669"/>
    <property type="project" value="TreeGrafter"/>
</dbReference>
<gene>
    <name evidence="3" type="ORF">JKL49_03580</name>
</gene>
<dbReference type="EMBL" id="CP068570">
    <property type="protein sequence ID" value="QQZ50601.1"/>
    <property type="molecule type" value="Genomic_DNA"/>
</dbReference>
<dbReference type="PANTHER" id="PTHR43968:SF6">
    <property type="entry name" value="GLUTATHIONE S-TRANSFERASE OMEGA"/>
    <property type="match status" value="1"/>
</dbReference>
<dbReference type="CDD" id="cd00570">
    <property type="entry name" value="GST_N_family"/>
    <property type="match status" value="1"/>
</dbReference>
<dbReference type="Pfam" id="PF00043">
    <property type="entry name" value="GST_C"/>
    <property type="match status" value="1"/>
</dbReference>
<dbReference type="SFLD" id="SFLDS00019">
    <property type="entry name" value="Glutathione_Transferase_(cytos"/>
    <property type="match status" value="1"/>
</dbReference>
<dbReference type="InterPro" id="IPR040079">
    <property type="entry name" value="Glutathione_S-Trfase"/>
</dbReference>
<dbReference type="SUPFAM" id="SSF47616">
    <property type="entry name" value="GST C-terminal domain-like"/>
    <property type="match status" value="1"/>
</dbReference>
<dbReference type="InterPro" id="IPR004045">
    <property type="entry name" value="Glutathione_S-Trfase_N"/>
</dbReference>
<reference evidence="3" key="1">
    <citation type="submission" date="2021-01" db="EMBL/GenBank/DDBJ databases">
        <title>Genome sequence of Phenylobacterium sp. 20VBR1 isolated from a valley glaceir, Ny-Alesund, Svalbard.</title>
        <authorList>
            <person name="Thomas F.A."/>
            <person name="Krishnan K.P."/>
            <person name="Sinha R.K."/>
        </authorList>
    </citation>
    <scope>NUCLEOTIDE SEQUENCE</scope>
    <source>
        <strain evidence="3">20VBR1</strain>
    </source>
</reference>
<evidence type="ECO:0000256" key="1">
    <source>
        <dbReference type="SAM" id="MobiDB-lite"/>
    </source>
</evidence>
<dbReference type="CDD" id="cd00299">
    <property type="entry name" value="GST_C_family"/>
    <property type="match status" value="1"/>
</dbReference>
<evidence type="ECO:0000313" key="3">
    <source>
        <dbReference type="EMBL" id="QQZ50601.1"/>
    </source>
</evidence>
<accession>A0A974P3N0</accession>
<dbReference type="InterPro" id="IPR036249">
    <property type="entry name" value="Thioredoxin-like_sf"/>
</dbReference>
<dbReference type="InterPro" id="IPR004046">
    <property type="entry name" value="GST_C"/>
</dbReference>
<proteinExistence type="predicted"/>
<dbReference type="Pfam" id="PF13417">
    <property type="entry name" value="GST_N_3"/>
    <property type="match status" value="1"/>
</dbReference>
<feature type="region of interest" description="Disordered" evidence="1">
    <location>
        <begin position="186"/>
        <end position="218"/>
    </location>
</feature>
<dbReference type="Gene3D" id="1.20.1050.10">
    <property type="match status" value="1"/>
</dbReference>